<dbReference type="EMBL" id="QTSX02003613">
    <property type="protein sequence ID" value="KAJ9069702.1"/>
    <property type="molecule type" value="Genomic_DNA"/>
</dbReference>
<organism evidence="1 2">
    <name type="scientific">Entomophthora muscae</name>
    <dbReference type="NCBI Taxonomy" id="34485"/>
    <lineage>
        <taxon>Eukaryota</taxon>
        <taxon>Fungi</taxon>
        <taxon>Fungi incertae sedis</taxon>
        <taxon>Zoopagomycota</taxon>
        <taxon>Entomophthoromycotina</taxon>
        <taxon>Entomophthoromycetes</taxon>
        <taxon>Entomophthorales</taxon>
        <taxon>Entomophthoraceae</taxon>
        <taxon>Entomophthora</taxon>
    </lineage>
</organism>
<dbReference type="Proteomes" id="UP001165960">
    <property type="component" value="Unassembled WGS sequence"/>
</dbReference>
<sequence length="181" mass="20238">MAMRGATNHQKATTLITTLDATRVNLVMPHLPATNWTYQEARKAVLEEFGGEDILFTRKSEFGAIKFSPGKNLQEFAEQFYHDALVLLSSGTVSTFDIRAAMKQATHPYKELHRAMTPAYTKGKVMLEIVDCLQSHAKTFGPPNRPESKQPKPDNVSCSEARHRYTTGNPNLRIGFILSLS</sequence>
<gene>
    <name evidence="1" type="ORF">DSO57_1015781</name>
</gene>
<protein>
    <submittedName>
        <fullName evidence="1">Uncharacterized protein</fullName>
    </submittedName>
</protein>
<reference evidence="1" key="1">
    <citation type="submission" date="2022-04" db="EMBL/GenBank/DDBJ databases">
        <title>Genome of the entomopathogenic fungus Entomophthora muscae.</title>
        <authorList>
            <person name="Elya C."/>
            <person name="Lovett B.R."/>
            <person name="Lee E."/>
            <person name="Macias A.M."/>
            <person name="Hajek A.E."/>
            <person name="De Bivort B.L."/>
            <person name="Kasson M.T."/>
            <person name="De Fine Licht H.H."/>
            <person name="Stajich J.E."/>
        </authorList>
    </citation>
    <scope>NUCLEOTIDE SEQUENCE</scope>
    <source>
        <strain evidence="1">Berkeley</strain>
    </source>
</reference>
<keyword evidence="2" id="KW-1185">Reference proteome</keyword>
<accession>A0ACC2T577</accession>
<name>A0ACC2T577_9FUNG</name>
<proteinExistence type="predicted"/>
<evidence type="ECO:0000313" key="1">
    <source>
        <dbReference type="EMBL" id="KAJ9069702.1"/>
    </source>
</evidence>
<evidence type="ECO:0000313" key="2">
    <source>
        <dbReference type="Proteomes" id="UP001165960"/>
    </source>
</evidence>
<comment type="caution">
    <text evidence="1">The sequence shown here is derived from an EMBL/GenBank/DDBJ whole genome shotgun (WGS) entry which is preliminary data.</text>
</comment>